<dbReference type="InterPro" id="IPR001789">
    <property type="entry name" value="Sig_transdc_resp-reg_receiver"/>
</dbReference>
<dbReference type="Gene3D" id="3.40.50.2300">
    <property type="match status" value="1"/>
</dbReference>
<protein>
    <submittedName>
        <fullName evidence="3">Chemotaxis protein CheY</fullName>
    </submittedName>
</protein>
<gene>
    <name evidence="3" type="ordered locus">CJA_1901</name>
</gene>
<dbReference type="Proteomes" id="UP000001036">
    <property type="component" value="Chromosome"/>
</dbReference>
<reference evidence="3 4" key="1">
    <citation type="journal article" date="2008" name="J. Bacteriol.">
        <title>Insights into plant cell wall degradation from the genome sequence of the soil bacterium Cellvibrio japonicus.</title>
        <authorList>
            <person name="Deboy R.T."/>
            <person name="Mongodin E.F."/>
            <person name="Fouts D.E."/>
            <person name="Tailford L.E."/>
            <person name="Khouri H."/>
            <person name="Emerson J.B."/>
            <person name="Mohamoud Y."/>
            <person name="Watkins K."/>
            <person name="Henrissat B."/>
            <person name="Gilbert H.J."/>
            <person name="Nelson K.E."/>
        </authorList>
    </citation>
    <scope>NUCLEOTIDE SEQUENCE [LARGE SCALE GENOMIC DNA]</scope>
    <source>
        <strain evidence="3 4">Ueda107</strain>
    </source>
</reference>
<proteinExistence type="predicted"/>
<dbReference type="PROSITE" id="PS50110">
    <property type="entry name" value="RESPONSE_REGULATORY"/>
    <property type="match status" value="1"/>
</dbReference>
<dbReference type="HOGENOM" id="CLU_1140972_0_0_6"/>
<accession>B3PGQ0</accession>
<organism evidence="3 4">
    <name type="scientific">Cellvibrio japonicus (strain Ueda107)</name>
    <name type="common">Pseudomonas fluorescens subsp. cellulosa</name>
    <dbReference type="NCBI Taxonomy" id="498211"/>
    <lineage>
        <taxon>Bacteria</taxon>
        <taxon>Pseudomonadati</taxon>
        <taxon>Pseudomonadota</taxon>
        <taxon>Gammaproteobacteria</taxon>
        <taxon>Cellvibrionales</taxon>
        <taxon>Cellvibrionaceae</taxon>
        <taxon>Cellvibrio</taxon>
    </lineage>
</organism>
<dbReference type="PANTHER" id="PTHR43228:SF1">
    <property type="entry name" value="TWO-COMPONENT RESPONSE REGULATOR ARR22"/>
    <property type="match status" value="1"/>
</dbReference>
<dbReference type="eggNOG" id="COG0745">
    <property type="taxonomic scope" value="Bacteria"/>
</dbReference>
<feature type="modified residue" description="4-aspartylphosphate" evidence="1">
    <location>
        <position position="151"/>
    </location>
</feature>
<dbReference type="SMART" id="SM00448">
    <property type="entry name" value="REC"/>
    <property type="match status" value="1"/>
</dbReference>
<dbReference type="RefSeq" id="WP_012487518.1">
    <property type="nucleotide sequence ID" value="NC_010995.1"/>
</dbReference>
<evidence type="ECO:0000256" key="1">
    <source>
        <dbReference type="PROSITE-ProRule" id="PRU00169"/>
    </source>
</evidence>
<dbReference type="AlphaFoldDB" id="B3PGQ0"/>
<dbReference type="STRING" id="498211.CJA_1901"/>
<name>B3PGQ0_CELJU</name>
<dbReference type="EMBL" id="CP000934">
    <property type="protein sequence ID" value="ACE84256.1"/>
    <property type="molecule type" value="Genomic_DNA"/>
</dbReference>
<dbReference type="OrthoDB" id="5768548at2"/>
<dbReference type="Pfam" id="PF00072">
    <property type="entry name" value="Response_reg"/>
    <property type="match status" value="1"/>
</dbReference>
<dbReference type="InterPro" id="IPR011006">
    <property type="entry name" value="CheY-like_superfamily"/>
</dbReference>
<keyword evidence="4" id="KW-1185">Reference proteome</keyword>
<feature type="domain" description="Response regulatory" evidence="2">
    <location>
        <begin position="99"/>
        <end position="218"/>
    </location>
</feature>
<dbReference type="GO" id="GO:0000160">
    <property type="term" value="P:phosphorelay signal transduction system"/>
    <property type="evidence" value="ECO:0007669"/>
    <property type="project" value="InterPro"/>
</dbReference>
<dbReference type="KEGG" id="cja:CJA_1901"/>
<evidence type="ECO:0000313" key="3">
    <source>
        <dbReference type="EMBL" id="ACE84256.1"/>
    </source>
</evidence>
<keyword evidence="1" id="KW-0597">Phosphoprotein</keyword>
<dbReference type="SUPFAM" id="SSF52172">
    <property type="entry name" value="CheY-like"/>
    <property type="match status" value="1"/>
</dbReference>
<dbReference type="PANTHER" id="PTHR43228">
    <property type="entry name" value="TWO-COMPONENT RESPONSE REGULATOR"/>
    <property type="match status" value="1"/>
</dbReference>
<sequence length="227" mass="25652">MFSKQEWQVITQTLKQKRDWFNKSLGSQDQLTNKPAYEKNIQVIDGILEKINALQNPVELTPNTNNTENIAHYISTPATSPIRQAALSRRQNLQPKEIRVLLVDDDELICELVCTYLQAVGIKQIDRVHSGLKAISAMYDAYPTYNLVLCDWNMPTKSGLDVHNAMRAAERYMAAVFMLVTSVSDAKQIRNAIEEGVDDYIVKPIEPEVLIKKIARFFPSISATPTA</sequence>
<evidence type="ECO:0000313" key="4">
    <source>
        <dbReference type="Proteomes" id="UP000001036"/>
    </source>
</evidence>
<dbReference type="InterPro" id="IPR052048">
    <property type="entry name" value="ST_Response_Regulator"/>
</dbReference>
<evidence type="ECO:0000259" key="2">
    <source>
        <dbReference type="PROSITE" id="PS50110"/>
    </source>
</evidence>